<dbReference type="RefSeq" id="WP_284588887.1">
    <property type="nucleotide sequence ID" value="NZ_JASNUC010000006.1"/>
</dbReference>
<dbReference type="InterPro" id="IPR046834">
    <property type="entry name" value="ABC_ATPase_C"/>
</dbReference>
<proteinExistence type="predicted"/>
<evidence type="ECO:0000259" key="4">
    <source>
        <dbReference type="Pfam" id="PF21117"/>
    </source>
</evidence>
<dbReference type="AlphaFoldDB" id="A0AAP4BS69"/>
<evidence type="ECO:0000259" key="2">
    <source>
        <dbReference type="Pfam" id="PF09818"/>
    </source>
</evidence>
<evidence type="ECO:0000313" key="5">
    <source>
        <dbReference type="EMBL" id="MDK4307922.1"/>
    </source>
</evidence>
<feature type="compositionally biased region" description="Gly residues" evidence="1">
    <location>
        <begin position="510"/>
        <end position="526"/>
    </location>
</feature>
<dbReference type="Pfam" id="PF09818">
    <property type="entry name" value="ABC_ATPase"/>
    <property type="match status" value="1"/>
</dbReference>
<organism evidence="5 6">
    <name type="scientific">Corynebacterium pseudodiphtheriticum</name>
    <dbReference type="NCBI Taxonomy" id="37637"/>
    <lineage>
        <taxon>Bacteria</taxon>
        <taxon>Bacillati</taxon>
        <taxon>Actinomycetota</taxon>
        <taxon>Actinomycetes</taxon>
        <taxon>Mycobacteriales</taxon>
        <taxon>Corynebacteriaceae</taxon>
        <taxon>Corynebacterium</taxon>
    </lineage>
</organism>
<dbReference type="SUPFAM" id="SSF52540">
    <property type="entry name" value="P-loop containing nucleoside triphosphate hydrolases"/>
    <property type="match status" value="1"/>
</dbReference>
<evidence type="ECO:0000313" key="6">
    <source>
        <dbReference type="Proteomes" id="UP001224412"/>
    </source>
</evidence>
<feature type="domain" description="ATPase of the ABC class N-terminal" evidence="3">
    <location>
        <begin position="2"/>
        <end position="151"/>
    </location>
</feature>
<dbReference type="InterPro" id="IPR046833">
    <property type="entry name" value="ABC_N"/>
</dbReference>
<dbReference type="InterPro" id="IPR049069">
    <property type="entry name" value="MRB1590-like_C"/>
</dbReference>
<dbReference type="Gene3D" id="3.40.50.300">
    <property type="entry name" value="P-loop containing nucleotide triphosphate hydrolases"/>
    <property type="match status" value="1"/>
</dbReference>
<dbReference type="InterPro" id="IPR027417">
    <property type="entry name" value="P-loop_NTPase"/>
</dbReference>
<protein>
    <submittedName>
        <fullName evidence="5">ABC-ATPase domain-containing protein</fullName>
    </submittedName>
</protein>
<evidence type="ECO:0000256" key="1">
    <source>
        <dbReference type="SAM" id="MobiDB-lite"/>
    </source>
</evidence>
<reference evidence="5" key="1">
    <citation type="submission" date="2023-05" db="EMBL/GenBank/DDBJ databases">
        <title>Metabolic capabilities are highly conserved among human nasal-associated Corynebacterium species in pangenomic analyses.</title>
        <authorList>
            <person name="Tran T.H."/>
            <person name="Roberts A.Q."/>
            <person name="Escapa I.F."/>
            <person name="Gao W."/>
            <person name="Conlan S."/>
            <person name="Kong H."/>
            <person name="Segre J.A."/>
            <person name="Kelly M.S."/>
            <person name="Lemon K.P."/>
        </authorList>
    </citation>
    <scope>NUCLEOTIDE SEQUENCE</scope>
    <source>
        <strain evidence="5">KPL2773</strain>
    </source>
</reference>
<feature type="domain" description="MRB1590-like C-terminal" evidence="4">
    <location>
        <begin position="447"/>
        <end position="549"/>
    </location>
</feature>
<comment type="caution">
    <text evidence="5">The sequence shown here is derived from an EMBL/GenBank/DDBJ whole genome shotgun (WGS) entry which is preliminary data.</text>
</comment>
<dbReference type="Pfam" id="PF20446">
    <property type="entry name" value="ABC_N"/>
    <property type="match status" value="1"/>
</dbReference>
<dbReference type="Proteomes" id="UP001224412">
    <property type="component" value="Unassembled WGS sequence"/>
</dbReference>
<sequence length="550" mass="58173">MSLARLLTSLDGAGYGAYKKLHGSYELGEYRLRVDKVQSDPFAPPSLMQVDVPNPVPAELAGVAARDFLTRRIAQAFSGDRDLHIDQPGQQVLDRASVVLADDAGAGSGTRSSTATLRIEVQLPARGRKILGRKARALLCDVLPAALDQALDFPADDLRKAVLLERDQNYLREQLPSRGLIAFIGDGSCLPRAAGHRDTPAEKAVPFRAPDSLRTTFQLPSGREVTGMGIPAGVTVIVGGGYHGKSTLLKALERGVYNHVAGDGREFAITVDSAASLRAEDGRAITGVDISQFISNLPAQTDTTSFSTDNASGSTSQAAGLMEALEAGASTLLIDEDTSATNFMIRDERMRELIPTEKEPITPLVDRVRGLAAVGVSTVLVAGGSAAFIDVADTVIHMDSYHPYDITERAADLARAVDKQEPFPKPAHRPLLAKRFRAKKPPQAKGAGIRVGKGFIDLSAVSQLVDGSQTRAIAAILGNLSTQHGESSTLVDEVLEQVKRGGIDAVSRFSGGGTPGSKGKHPGGASGKHPGRLALPRKLEIMAAINRARG</sequence>
<feature type="domain" description="ATPase of the ABC class C-terminal" evidence="2">
    <location>
        <begin position="156"/>
        <end position="420"/>
    </location>
</feature>
<accession>A0AAP4BS69</accession>
<dbReference type="PANTHER" id="PTHR38149">
    <property type="entry name" value="ATPASE"/>
    <property type="match status" value="1"/>
</dbReference>
<name>A0AAP4BS69_9CORY</name>
<feature type="region of interest" description="Disordered" evidence="1">
    <location>
        <begin position="505"/>
        <end position="532"/>
    </location>
</feature>
<evidence type="ECO:0000259" key="3">
    <source>
        <dbReference type="Pfam" id="PF20446"/>
    </source>
</evidence>
<dbReference type="InterPro" id="IPR019195">
    <property type="entry name" value="ABC_ATPase_put"/>
</dbReference>
<gene>
    <name evidence="5" type="ORF">QPX42_10330</name>
</gene>
<dbReference type="Pfam" id="PF21117">
    <property type="entry name" value="MRB1590_C"/>
    <property type="match status" value="1"/>
</dbReference>
<dbReference type="EMBL" id="JASNVH010000024">
    <property type="protein sequence ID" value="MDK4307922.1"/>
    <property type="molecule type" value="Genomic_DNA"/>
</dbReference>
<dbReference type="PANTHER" id="PTHR38149:SF1">
    <property type="entry name" value="ATPASE"/>
    <property type="match status" value="1"/>
</dbReference>